<dbReference type="SUPFAM" id="SSF52833">
    <property type="entry name" value="Thioredoxin-like"/>
    <property type="match status" value="1"/>
</dbReference>
<protein>
    <recommendedName>
        <fullName evidence="4">UBX domain-containing protein 4</fullName>
    </recommendedName>
    <alternativeName>
        <fullName evidence="5">UBX domain-containing protein 2</fullName>
    </alternativeName>
</protein>
<evidence type="ECO:0000256" key="3">
    <source>
        <dbReference type="ARBA" id="ARBA00038812"/>
    </source>
</evidence>
<dbReference type="OrthoDB" id="2445133at2759"/>
<dbReference type="Pfam" id="PF00789">
    <property type="entry name" value="UBX"/>
    <property type="match status" value="1"/>
</dbReference>
<dbReference type="PANTHER" id="PTHR46424:SF1">
    <property type="entry name" value="UBX DOMAIN-CONTAINING PROTEIN 4"/>
    <property type="match status" value="1"/>
</dbReference>
<feature type="domain" description="UBX" evidence="8">
    <location>
        <begin position="268"/>
        <end position="347"/>
    </location>
</feature>
<dbReference type="Gene3D" id="3.10.20.90">
    <property type="entry name" value="Phosphatidylinositol 3-kinase Catalytic Subunit, Chain A, domain 1"/>
    <property type="match status" value="1"/>
</dbReference>
<dbReference type="AlphaFoldDB" id="A0A7J7IYL0"/>
<evidence type="ECO:0000313" key="10">
    <source>
        <dbReference type="Proteomes" id="UP000593567"/>
    </source>
</evidence>
<dbReference type="PANTHER" id="PTHR46424">
    <property type="entry name" value="UBX DOMAIN-CONTAINING PROTEIN 4"/>
    <property type="match status" value="1"/>
</dbReference>
<comment type="subcellular location">
    <subcellularLocation>
        <location evidence="1">Endoplasmic reticulum membrane</location>
        <topology evidence="1">Peripheral membrane protein</topology>
    </subcellularLocation>
</comment>
<keyword evidence="10" id="KW-1185">Reference proteome</keyword>
<dbReference type="GO" id="GO:0006986">
    <property type="term" value="P:response to unfolded protein"/>
    <property type="evidence" value="ECO:0007669"/>
    <property type="project" value="UniProtKB-KW"/>
</dbReference>
<gene>
    <name evidence="9" type="ORF">EB796_023043</name>
</gene>
<evidence type="ECO:0000256" key="2">
    <source>
        <dbReference type="ARBA" id="ARBA00023230"/>
    </source>
</evidence>
<dbReference type="GO" id="GO:0005789">
    <property type="term" value="C:endoplasmic reticulum membrane"/>
    <property type="evidence" value="ECO:0007669"/>
    <property type="project" value="UniProtKB-SubCell"/>
</dbReference>
<sequence>MLMHSALLLFRTYDGEESKQMNEVWEDEEITQIFIDRSCIPLILSKDSIGGQQFSQIYTVTSIPSTHFISSNGQLLATLGCCPKEELMEKALSTLPQRPSEQQRPEHPEPVQQTAEPSVSPSPQSATVTSESEGAVGGAVGDSTAENLDEKVQRAKELIEEKQKQKLAEEKQKAQAAEIERRRMGKDLEKLKQYQAEKEAKETRDALRKEKEETRIAREKVKEQIQKDREARNAKYQQEKAAKEEALLKKQQEKLAKESEEAARIAVANSQRARIQFRLPDGSTINHIFDADDTLQAAWDFLVSHPSHSMGRNFRLAAVYPRRVFDGNDYQSSFRTLSLVPTSALLVLPPASGSGAVKSASTGSLTMILNAIFAPLILIWQYIQRFIFGAAQPARSNESVQTRTPDDGNQQQDNQRSDSPSERPRRRVGRLSDLSPDGDDQNTWNGNSTQQM</sequence>
<feature type="compositionally biased region" description="Polar residues" evidence="7">
    <location>
        <begin position="111"/>
        <end position="132"/>
    </location>
</feature>
<evidence type="ECO:0000256" key="5">
    <source>
        <dbReference type="ARBA" id="ARBA00041575"/>
    </source>
</evidence>
<proteinExistence type="predicted"/>
<dbReference type="Gene3D" id="3.40.30.10">
    <property type="entry name" value="Glutaredoxin"/>
    <property type="match status" value="1"/>
</dbReference>
<evidence type="ECO:0000313" key="9">
    <source>
        <dbReference type="EMBL" id="KAF6018647.1"/>
    </source>
</evidence>
<evidence type="ECO:0000256" key="7">
    <source>
        <dbReference type="SAM" id="MobiDB-lite"/>
    </source>
</evidence>
<dbReference type="CDD" id="cd16117">
    <property type="entry name" value="UBX_UBXN4"/>
    <property type="match status" value="1"/>
</dbReference>
<dbReference type="SMART" id="SM00166">
    <property type="entry name" value="UBX"/>
    <property type="match status" value="1"/>
</dbReference>
<dbReference type="InterPro" id="IPR001012">
    <property type="entry name" value="UBX_dom"/>
</dbReference>
<dbReference type="SUPFAM" id="SSF54236">
    <property type="entry name" value="Ubiquitin-like"/>
    <property type="match status" value="1"/>
</dbReference>
<feature type="region of interest" description="Disordered" evidence="7">
    <location>
        <begin position="397"/>
        <end position="452"/>
    </location>
</feature>
<feature type="compositionally biased region" description="Polar residues" evidence="7">
    <location>
        <begin position="397"/>
        <end position="414"/>
    </location>
</feature>
<evidence type="ECO:0000256" key="4">
    <source>
        <dbReference type="ARBA" id="ARBA00040925"/>
    </source>
</evidence>
<comment type="subunit">
    <text evidence="3">Directly interacts with VCP. Interacts with UBQLN1. Forms a complex with VCP and UBQLN1.</text>
</comment>
<dbReference type="GO" id="GO:0036503">
    <property type="term" value="P:ERAD pathway"/>
    <property type="evidence" value="ECO:0007669"/>
    <property type="project" value="TreeGrafter"/>
</dbReference>
<name>A0A7J7IYL0_BUGNE</name>
<accession>A0A7J7IYL0</accession>
<evidence type="ECO:0000256" key="6">
    <source>
        <dbReference type="ARBA" id="ARBA00046062"/>
    </source>
</evidence>
<comment type="caution">
    <text evidence="9">The sequence shown here is derived from an EMBL/GenBank/DDBJ whole genome shotgun (WGS) entry which is preliminary data.</text>
</comment>
<dbReference type="Proteomes" id="UP000593567">
    <property type="component" value="Unassembled WGS sequence"/>
</dbReference>
<evidence type="ECO:0000259" key="8">
    <source>
        <dbReference type="PROSITE" id="PS50033"/>
    </source>
</evidence>
<dbReference type="EMBL" id="VXIV02003287">
    <property type="protein sequence ID" value="KAF6018647.1"/>
    <property type="molecule type" value="Genomic_DNA"/>
</dbReference>
<feature type="region of interest" description="Disordered" evidence="7">
    <location>
        <begin position="95"/>
        <end position="147"/>
    </location>
</feature>
<dbReference type="InterPro" id="IPR036249">
    <property type="entry name" value="Thioredoxin-like_sf"/>
</dbReference>
<organism evidence="9 10">
    <name type="scientific">Bugula neritina</name>
    <name type="common">Brown bryozoan</name>
    <name type="synonym">Sertularia neritina</name>
    <dbReference type="NCBI Taxonomy" id="10212"/>
    <lineage>
        <taxon>Eukaryota</taxon>
        <taxon>Metazoa</taxon>
        <taxon>Spiralia</taxon>
        <taxon>Lophotrochozoa</taxon>
        <taxon>Bryozoa</taxon>
        <taxon>Gymnolaemata</taxon>
        <taxon>Cheilostomatida</taxon>
        <taxon>Flustrina</taxon>
        <taxon>Buguloidea</taxon>
        <taxon>Bugulidae</taxon>
        <taxon>Bugula</taxon>
    </lineage>
</organism>
<dbReference type="InterPro" id="IPR029071">
    <property type="entry name" value="Ubiquitin-like_domsf"/>
</dbReference>
<feature type="compositionally biased region" description="Polar residues" evidence="7">
    <location>
        <begin position="441"/>
        <end position="452"/>
    </location>
</feature>
<dbReference type="PROSITE" id="PS50033">
    <property type="entry name" value="UBX"/>
    <property type="match status" value="1"/>
</dbReference>
<keyword evidence="2" id="KW-0834">Unfolded protein response</keyword>
<comment type="function">
    <text evidence="6">Involved in endoplasmic reticulum-associated protein degradation (ERAD). Acts as a platform to recruit both UBQLN1 and VCP to the ER during ERAD.</text>
</comment>
<reference evidence="9" key="1">
    <citation type="submission" date="2020-06" db="EMBL/GenBank/DDBJ databases">
        <title>Draft genome of Bugula neritina, a colonial animal packing powerful symbionts and potential medicines.</title>
        <authorList>
            <person name="Rayko M."/>
        </authorList>
    </citation>
    <scope>NUCLEOTIDE SEQUENCE [LARGE SCALE GENOMIC DNA]</scope>
    <source>
        <strain evidence="9">Kwan_BN1</strain>
    </source>
</reference>
<evidence type="ECO:0000256" key="1">
    <source>
        <dbReference type="ARBA" id="ARBA00004406"/>
    </source>
</evidence>